<accession>A0A6P8Y9H4</accession>
<reference evidence="4" key="1">
    <citation type="submission" date="2025-08" db="UniProtKB">
        <authorList>
            <consortium name="RefSeq"/>
        </authorList>
    </citation>
    <scope>IDENTIFICATION</scope>
    <source>
        <tissue evidence="4">Total insect</tissue>
    </source>
</reference>
<dbReference type="InterPro" id="IPR032071">
    <property type="entry name" value="DUF4806"/>
</dbReference>
<feature type="compositionally biased region" description="Polar residues" evidence="1">
    <location>
        <begin position="303"/>
        <end position="353"/>
    </location>
</feature>
<protein>
    <submittedName>
        <fullName evidence="4">Uncharacterized protein LOC117642331</fullName>
    </submittedName>
</protein>
<evidence type="ECO:0000259" key="2">
    <source>
        <dbReference type="Pfam" id="PF16064"/>
    </source>
</evidence>
<keyword evidence="3" id="KW-1185">Reference proteome</keyword>
<gene>
    <name evidence="4" type="primary">LOC117642331</name>
</gene>
<dbReference type="KEGG" id="tpal:117642331"/>
<feature type="region of interest" description="Disordered" evidence="1">
    <location>
        <begin position="133"/>
        <end position="168"/>
    </location>
</feature>
<proteinExistence type="predicted"/>
<feature type="domain" description="DUF4806" evidence="2">
    <location>
        <begin position="403"/>
        <end position="488"/>
    </location>
</feature>
<feature type="region of interest" description="Disordered" evidence="1">
    <location>
        <begin position="301"/>
        <end position="354"/>
    </location>
</feature>
<feature type="region of interest" description="Disordered" evidence="1">
    <location>
        <begin position="234"/>
        <end position="253"/>
    </location>
</feature>
<dbReference type="InParanoid" id="A0A6P8Y9H4"/>
<feature type="region of interest" description="Disordered" evidence="1">
    <location>
        <begin position="182"/>
        <end position="222"/>
    </location>
</feature>
<evidence type="ECO:0000313" key="4">
    <source>
        <dbReference type="RefSeq" id="XP_034236303.1"/>
    </source>
</evidence>
<sequence length="527" mass="58137">MDLPFAVVKFPPGEDEDTYFEVCLTSWIVGSLNDDMEGETYWPPDTASVSNLIKMQHKPDTNWKKFRIIVMRFYETYAQARSAVSKFVVDSNYETDQEATRGRGKRVRYRPLFLVSSDSEEEVVVRKRVKSIPSPPPVANKAAKPRNSAQGGKKVVKGRPESAKDVKRKEALELMQRIRAAKEAPAAKMGSNSSSKLNSPWKVTDTPQKNESPKDLSALDSPDPLDVVEVQMGTPTSVSPKTPVVTPSSNNVTPAETELTRLKSFYYTPPHKKWEEADKATTSSDPSCRVLFESEDNEVSVLSDKSASTGQHSKAVATTSASGRQPSKAVTGNTTRPTASVSKGAKNSGNSVSKAEVLQARNAVTLSEISSKLDIVMMNLARISRQIAPGDKRMMTIPKNMPKIPLETVEDLKRFEDFLKQKDLHLATAVDYMGNCIRSNVPDPERKSAAAVLTKLMTNSLASKFNLDGRGRGTSNKMSFRKLHLYKVFQGTLQTAFPDSDLSIADDSLQKWLKDAKWRKPTPASGA</sequence>
<dbReference type="AlphaFoldDB" id="A0A6P8Y9H4"/>
<evidence type="ECO:0000256" key="1">
    <source>
        <dbReference type="SAM" id="MobiDB-lite"/>
    </source>
</evidence>
<dbReference type="OrthoDB" id="7554310at2759"/>
<dbReference type="Proteomes" id="UP000515158">
    <property type="component" value="Unplaced"/>
</dbReference>
<evidence type="ECO:0000313" key="3">
    <source>
        <dbReference type="Proteomes" id="UP000515158"/>
    </source>
</evidence>
<organism evidence="4">
    <name type="scientific">Thrips palmi</name>
    <name type="common">Melon thrips</name>
    <dbReference type="NCBI Taxonomy" id="161013"/>
    <lineage>
        <taxon>Eukaryota</taxon>
        <taxon>Metazoa</taxon>
        <taxon>Ecdysozoa</taxon>
        <taxon>Arthropoda</taxon>
        <taxon>Hexapoda</taxon>
        <taxon>Insecta</taxon>
        <taxon>Pterygota</taxon>
        <taxon>Neoptera</taxon>
        <taxon>Paraneoptera</taxon>
        <taxon>Thysanoptera</taxon>
        <taxon>Terebrantia</taxon>
        <taxon>Thripoidea</taxon>
        <taxon>Thripidae</taxon>
        <taxon>Thrips</taxon>
    </lineage>
</organism>
<dbReference type="Pfam" id="PF16064">
    <property type="entry name" value="DUF4806"/>
    <property type="match status" value="1"/>
</dbReference>
<name>A0A6P8Y9H4_THRPL</name>
<feature type="compositionally biased region" description="Basic and acidic residues" evidence="1">
    <location>
        <begin position="158"/>
        <end position="168"/>
    </location>
</feature>
<dbReference type="RefSeq" id="XP_034236303.1">
    <property type="nucleotide sequence ID" value="XM_034380412.1"/>
</dbReference>
<dbReference type="GeneID" id="117642331"/>